<reference evidence="2" key="1">
    <citation type="submission" date="2014-09" db="EMBL/GenBank/DDBJ databases">
        <authorList>
            <person name="Mudge J."/>
            <person name="Ramaraj T."/>
            <person name="Lindquist I.E."/>
            <person name="Bharti A.K."/>
            <person name="Sundararajan A."/>
            <person name="Cameron C.T."/>
            <person name="Woodward J.E."/>
            <person name="May G.D."/>
            <person name="Brubaker C."/>
            <person name="Broadhvest J."/>
            <person name="Wilkins T.A."/>
        </authorList>
    </citation>
    <scope>NUCLEOTIDE SEQUENCE</scope>
    <source>
        <strain evidence="2">cv. AKA8401</strain>
    </source>
</reference>
<evidence type="ECO:0000313" key="2">
    <source>
        <dbReference type="Proteomes" id="UP000032142"/>
    </source>
</evidence>
<gene>
    <name evidence="1" type="ORF">F383_07517</name>
</gene>
<dbReference type="AlphaFoldDB" id="A0A0B0PPH4"/>
<accession>A0A0B0PPH4</accession>
<evidence type="ECO:0000313" key="1">
    <source>
        <dbReference type="EMBL" id="KHG26910.1"/>
    </source>
</evidence>
<proteinExistence type="predicted"/>
<sequence length="54" mass="6356">MTKKRENRIWIGEKLKVSTSHPVSVFHHPRFWIKLRARGSSIKPITLSIVFDIL</sequence>
<protein>
    <submittedName>
        <fullName evidence="1">Polymeric immunoglobulin receptor</fullName>
    </submittedName>
</protein>
<name>A0A0B0PPH4_GOSAR</name>
<keyword evidence="1" id="KW-0675">Receptor</keyword>
<keyword evidence="2" id="KW-1185">Reference proteome</keyword>
<organism evidence="1 2">
    <name type="scientific">Gossypium arboreum</name>
    <name type="common">Tree cotton</name>
    <name type="synonym">Gossypium nanking</name>
    <dbReference type="NCBI Taxonomy" id="29729"/>
    <lineage>
        <taxon>Eukaryota</taxon>
        <taxon>Viridiplantae</taxon>
        <taxon>Streptophyta</taxon>
        <taxon>Embryophyta</taxon>
        <taxon>Tracheophyta</taxon>
        <taxon>Spermatophyta</taxon>
        <taxon>Magnoliopsida</taxon>
        <taxon>eudicotyledons</taxon>
        <taxon>Gunneridae</taxon>
        <taxon>Pentapetalae</taxon>
        <taxon>rosids</taxon>
        <taxon>malvids</taxon>
        <taxon>Malvales</taxon>
        <taxon>Malvaceae</taxon>
        <taxon>Malvoideae</taxon>
        <taxon>Gossypium</taxon>
    </lineage>
</organism>
<dbReference type="Proteomes" id="UP000032142">
    <property type="component" value="Unassembled WGS sequence"/>
</dbReference>
<dbReference type="EMBL" id="KN439096">
    <property type="protein sequence ID" value="KHG26910.1"/>
    <property type="molecule type" value="Genomic_DNA"/>
</dbReference>